<dbReference type="InterPro" id="IPR018060">
    <property type="entry name" value="HTH_AraC"/>
</dbReference>
<keyword evidence="6" id="KW-1185">Reference proteome</keyword>
<evidence type="ECO:0000313" key="6">
    <source>
        <dbReference type="Proteomes" id="UP000321245"/>
    </source>
</evidence>
<sequence>MKNISSISEFHKLLDLPAPLHPLISLVDVTQMHISENDIWKKFTLDFYSISLKRNVTAKVKYGQQYYDFDKGTMNFLAPKQIQSLEVNEVNKISQNCGLGYMLMIHPDFLYNHPLGAQIKNYGFFSYSLNEALHLSEKEEANIIEIFQKIEQEYQFIDRHTQDIILSQLDLLLNYSNRFYERQFITRKAVNNDLLVKTEQLLTDYFDKEETLQKGVPTVESLANKLNLSPHYLSDMLRSLTGQSAKQHIHNKLIEQAKIYLSTSTLSVAEIAYNLGFEYPQSFNKLFKKKTNMSPLEFRANFN</sequence>
<evidence type="ECO:0000259" key="4">
    <source>
        <dbReference type="PROSITE" id="PS01124"/>
    </source>
</evidence>
<proteinExistence type="predicted"/>
<protein>
    <submittedName>
        <fullName evidence="5">AraC family transcriptional regulator</fullName>
    </submittedName>
</protein>
<name>A0A511NGW2_9FLAO</name>
<dbReference type="STRING" id="1218108.GCA_000382425_02579"/>
<feature type="domain" description="HTH araC/xylS-type" evidence="4">
    <location>
        <begin position="209"/>
        <end position="301"/>
    </location>
</feature>
<organism evidence="5 6">
    <name type="scientific">Empedobacter brevis NBRC 14943 = ATCC 43319</name>
    <dbReference type="NCBI Taxonomy" id="1218108"/>
    <lineage>
        <taxon>Bacteria</taxon>
        <taxon>Pseudomonadati</taxon>
        <taxon>Bacteroidota</taxon>
        <taxon>Flavobacteriia</taxon>
        <taxon>Flavobacteriales</taxon>
        <taxon>Weeksellaceae</taxon>
        <taxon>Empedobacter</taxon>
    </lineage>
</organism>
<dbReference type="PANTHER" id="PTHR43280">
    <property type="entry name" value="ARAC-FAMILY TRANSCRIPTIONAL REGULATOR"/>
    <property type="match status" value="1"/>
</dbReference>
<dbReference type="Proteomes" id="UP000321245">
    <property type="component" value="Unassembled WGS sequence"/>
</dbReference>
<evidence type="ECO:0000256" key="1">
    <source>
        <dbReference type="ARBA" id="ARBA00023015"/>
    </source>
</evidence>
<dbReference type="PANTHER" id="PTHR43280:SF32">
    <property type="entry name" value="TRANSCRIPTIONAL REGULATORY PROTEIN"/>
    <property type="match status" value="1"/>
</dbReference>
<dbReference type="GeneID" id="84650694"/>
<gene>
    <name evidence="5" type="ORF">EB1_12810</name>
</gene>
<comment type="caution">
    <text evidence="5">The sequence shown here is derived from an EMBL/GenBank/DDBJ whole genome shotgun (WGS) entry which is preliminary data.</text>
</comment>
<dbReference type="SMART" id="SM00342">
    <property type="entry name" value="HTH_ARAC"/>
    <property type="match status" value="1"/>
</dbReference>
<evidence type="ECO:0000313" key="5">
    <source>
        <dbReference type="EMBL" id="GEM51491.1"/>
    </source>
</evidence>
<evidence type="ECO:0000256" key="3">
    <source>
        <dbReference type="ARBA" id="ARBA00023163"/>
    </source>
</evidence>
<dbReference type="Pfam" id="PF12833">
    <property type="entry name" value="HTH_18"/>
    <property type="match status" value="1"/>
</dbReference>
<keyword evidence="3" id="KW-0804">Transcription</keyword>
<dbReference type="RefSeq" id="WP_019976054.1">
    <property type="nucleotide sequence ID" value="NZ_BJXC01000006.1"/>
</dbReference>
<dbReference type="GO" id="GO:0003700">
    <property type="term" value="F:DNA-binding transcription factor activity"/>
    <property type="evidence" value="ECO:0007669"/>
    <property type="project" value="InterPro"/>
</dbReference>
<dbReference type="GO" id="GO:0043565">
    <property type="term" value="F:sequence-specific DNA binding"/>
    <property type="evidence" value="ECO:0007669"/>
    <property type="project" value="InterPro"/>
</dbReference>
<keyword evidence="1" id="KW-0805">Transcription regulation</keyword>
<dbReference type="Gene3D" id="1.10.10.60">
    <property type="entry name" value="Homeodomain-like"/>
    <property type="match status" value="1"/>
</dbReference>
<dbReference type="PROSITE" id="PS01124">
    <property type="entry name" value="HTH_ARAC_FAMILY_2"/>
    <property type="match status" value="1"/>
</dbReference>
<keyword evidence="2" id="KW-0238">DNA-binding</keyword>
<reference evidence="5 6" key="1">
    <citation type="submission" date="2019-07" db="EMBL/GenBank/DDBJ databases">
        <title>Whole genome shotgun sequence of Empedobacter brevis NBRC 14943.</title>
        <authorList>
            <person name="Hosoyama A."/>
            <person name="Uohara A."/>
            <person name="Ohji S."/>
            <person name="Ichikawa N."/>
        </authorList>
    </citation>
    <scope>NUCLEOTIDE SEQUENCE [LARGE SCALE GENOMIC DNA]</scope>
    <source>
        <strain evidence="5 6">NBRC 14943</strain>
    </source>
</reference>
<dbReference type="OrthoDB" id="2600165at2"/>
<dbReference type="AlphaFoldDB" id="A0A511NGW2"/>
<accession>A0A511NGW2</accession>
<dbReference type="InterPro" id="IPR009057">
    <property type="entry name" value="Homeodomain-like_sf"/>
</dbReference>
<dbReference type="EMBL" id="BJXC01000006">
    <property type="protein sequence ID" value="GEM51491.1"/>
    <property type="molecule type" value="Genomic_DNA"/>
</dbReference>
<evidence type="ECO:0000256" key="2">
    <source>
        <dbReference type="ARBA" id="ARBA00023125"/>
    </source>
</evidence>
<dbReference type="SUPFAM" id="SSF46689">
    <property type="entry name" value="Homeodomain-like"/>
    <property type="match status" value="1"/>
</dbReference>